<keyword evidence="3" id="KW-0574">Periplasm</keyword>
<keyword evidence="6" id="KW-1185">Reference proteome</keyword>
<proteinExistence type="predicted"/>
<dbReference type="Proteomes" id="UP001220964">
    <property type="component" value="Unassembled WGS sequence"/>
</dbReference>
<dbReference type="NCBIfam" id="NF037995">
    <property type="entry name" value="TRAP_S1"/>
    <property type="match status" value="1"/>
</dbReference>
<sequence length="323" mass="35182">MTVFNRIVAASAAILIACAANAAELRFAHGNSATSYENQAAEEFARLVAEKSGGDLTIAIYPAGQLGNAQEMIEGVRLGTIDIGMAGNPWMTGFNPVQNVLDIPFIFDGPEHVYRVLDGEVGEKLGESLGEHDLKLLAFWEIGFRNVINSAHPVNSIDDLKGLTIRTTGNKAHIQAFELLGANPQPMPFGEVYLALQTNVIDGTEHPVTEVYAMKFQEVTDYMTLTMHAYTALPVFMNEGRWNGLSADQQAWIHNAAVEATAFQRELIAKESAARLQDLKDAGMEVSEGVDRGAMRDAVYEQVKSAYEEQFGTELTAAIEAAR</sequence>
<evidence type="ECO:0000256" key="2">
    <source>
        <dbReference type="ARBA" id="ARBA00022729"/>
    </source>
</evidence>
<dbReference type="GO" id="GO:0030246">
    <property type="term" value="F:carbohydrate binding"/>
    <property type="evidence" value="ECO:0007669"/>
    <property type="project" value="TreeGrafter"/>
</dbReference>
<dbReference type="GO" id="GO:0030288">
    <property type="term" value="C:outer membrane-bounded periplasmic space"/>
    <property type="evidence" value="ECO:0007669"/>
    <property type="project" value="InterPro"/>
</dbReference>
<protein>
    <submittedName>
        <fullName evidence="5">TRAP transporter substrate-binding protein</fullName>
    </submittedName>
</protein>
<feature type="signal peptide" evidence="4">
    <location>
        <begin position="1"/>
        <end position="22"/>
    </location>
</feature>
<dbReference type="Gene3D" id="3.40.190.170">
    <property type="entry name" value="Bacterial extracellular solute-binding protein, family 7"/>
    <property type="match status" value="1"/>
</dbReference>
<evidence type="ECO:0000313" key="6">
    <source>
        <dbReference type="Proteomes" id="UP001220964"/>
    </source>
</evidence>
<dbReference type="PROSITE" id="PS51257">
    <property type="entry name" value="PROKAR_LIPOPROTEIN"/>
    <property type="match status" value="1"/>
</dbReference>
<evidence type="ECO:0000256" key="4">
    <source>
        <dbReference type="SAM" id="SignalP"/>
    </source>
</evidence>
<dbReference type="RefSeq" id="WP_275565866.1">
    <property type="nucleotide sequence ID" value="NZ_JARGYC010000005.1"/>
</dbReference>
<dbReference type="CDD" id="cd13603">
    <property type="entry name" value="PBP2_TRAP_Siap_TeaA_like"/>
    <property type="match status" value="1"/>
</dbReference>
<dbReference type="InterPro" id="IPR038404">
    <property type="entry name" value="TRAP_DctP_sf"/>
</dbReference>
<organism evidence="5 6">
    <name type="scientific">Psychromarinibacter sediminicola</name>
    <dbReference type="NCBI Taxonomy" id="3033385"/>
    <lineage>
        <taxon>Bacteria</taxon>
        <taxon>Pseudomonadati</taxon>
        <taxon>Pseudomonadota</taxon>
        <taxon>Alphaproteobacteria</taxon>
        <taxon>Rhodobacterales</taxon>
        <taxon>Paracoccaceae</taxon>
        <taxon>Psychromarinibacter</taxon>
    </lineage>
</organism>
<dbReference type="NCBIfam" id="TIGR00787">
    <property type="entry name" value="dctP"/>
    <property type="match status" value="1"/>
</dbReference>
<dbReference type="PIRSF" id="PIRSF006470">
    <property type="entry name" value="DctB"/>
    <property type="match status" value="1"/>
</dbReference>
<dbReference type="Pfam" id="PF03480">
    <property type="entry name" value="DctP"/>
    <property type="match status" value="1"/>
</dbReference>
<evidence type="ECO:0000313" key="5">
    <source>
        <dbReference type="EMBL" id="MDF0599718.1"/>
    </source>
</evidence>
<keyword evidence="2 4" id="KW-0732">Signal</keyword>
<dbReference type="AlphaFoldDB" id="A0AAE3NKR2"/>
<dbReference type="PANTHER" id="PTHR33376">
    <property type="match status" value="1"/>
</dbReference>
<gene>
    <name evidence="5" type="ORF">P1J78_03130</name>
</gene>
<dbReference type="InterPro" id="IPR004682">
    <property type="entry name" value="TRAP_DctP"/>
</dbReference>
<reference evidence="5" key="1">
    <citation type="submission" date="2023-03" db="EMBL/GenBank/DDBJ databases">
        <title>Multiphase analysis and comparison of six strains from genera Psychromarinibacter, Lutimaribacter, and Maritimibacter, including a novel species: Psychromarinibacter sediminicola sp. nov.</title>
        <authorList>
            <person name="Wang Y.-H."/>
            <person name="Ye M.-Q."/>
            <person name="Du Z.-J."/>
        </authorList>
    </citation>
    <scope>NUCLEOTIDE SEQUENCE</scope>
    <source>
        <strain evidence="5">C21-152</strain>
    </source>
</reference>
<dbReference type="PANTHER" id="PTHR33376:SF18">
    <property type="entry name" value="2,3-DIKETO-L-GULONATE-BINDING PERIPLASMIC PROTEIN YIAO"/>
    <property type="match status" value="1"/>
</dbReference>
<evidence type="ECO:0000256" key="3">
    <source>
        <dbReference type="ARBA" id="ARBA00022764"/>
    </source>
</evidence>
<dbReference type="SUPFAM" id="SSF53850">
    <property type="entry name" value="Periplasmic binding protein-like II"/>
    <property type="match status" value="1"/>
</dbReference>
<dbReference type="EMBL" id="JARGYC010000005">
    <property type="protein sequence ID" value="MDF0599718.1"/>
    <property type="molecule type" value="Genomic_DNA"/>
</dbReference>
<name>A0AAE3NKR2_9RHOB</name>
<dbReference type="InterPro" id="IPR018389">
    <property type="entry name" value="DctP_fam"/>
</dbReference>
<feature type="chain" id="PRO_5042241854" evidence="4">
    <location>
        <begin position="23"/>
        <end position="323"/>
    </location>
</feature>
<accession>A0AAE3NKR2</accession>
<evidence type="ECO:0000256" key="1">
    <source>
        <dbReference type="ARBA" id="ARBA00004418"/>
    </source>
</evidence>
<comment type="subcellular location">
    <subcellularLocation>
        <location evidence="1">Periplasm</location>
    </subcellularLocation>
</comment>
<dbReference type="GO" id="GO:0055085">
    <property type="term" value="P:transmembrane transport"/>
    <property type="evidence" value="ECO:0007669"/>
    <property type="project" value="InterPro"/>
</dbReference>
<comment type="caution">
    <text evidence="5">The sequence shown here is derived from an EMBL/GenBank/DDBJ whole genome shotgun (WGS) entry which is preliminary data.</text>
</comment>